<sequence length="193" mass="20836">MKKRFAALLCLLFLFPLAACGAQEAPSEPTPTIRPAVFSEDAQALLELLNGKEEALVFFDYTVEAPIQSVSTEVWKYEDGTWNQSGHVFGNIEPGEYSMGFRFTPSGYEIFDISDTGHNTYTYQDSVDLDGCAATFSTQLGDSQEIVCGEEIPLLLKAGSASGSIAGSLEDFRSIDCTAGLAVTVTFSDTPID</sequence>
<accession>A0A9D2LHJ9</accession>
<feature type="chain" id="PRO_5039303245" evidence="1">
    <location>
        <begin position="22"/>
        <end position="193"/>
    </location>
</feature>
<comment type="caution">
    <text evidence="2">The sequence shown here is derived from an EMBL/GenBank/DDBJ whole genome shotgun (WGS) entry which is preliminary data.</text>
</comment>
<protein>
    <submittedName>
        <fullName evidence="2">Uncharacterized protein</fullName>
    </submittedName>
</protein>
<dbReference type="EMBL" id="DWZJ01000022">
    <property type="protein sequence ID" value="HJB12671.1"/>
    <property type="molecule type" value="Genomic_DNA"/>
</dbReference>
<evidence type="ECO:0000256" key="1">
    <source>
        <dbReference type="SAM" id="SignalP"/>
    </source>
</evidence>
<dbReference type="AlphaFoldDB" id="A0A9D2LHJ9"/>
<proteinExistence type="predicted"/>
<evidence type="ECO:0000313" key="2">
    <source>
        <dbReference type="EMBL" id="HJB12671.1"/>
    </source>
</evidence>
<evidence type="ECO:0000313" key="3">
    <source>
        <dbReference type="Proteomes" id="UP000823824"/>
    </source>
</evidence>
<reference evidence="2" key="2">
    <citation type="submission" date="2021-04" db="EMBL/GenBank/DDBJ databases">
        <authorList>
            <person name="Gilroy R."/>
        </authorList>
    </citation>
    <scope>NUCLEOTIDE SEQUENCE</scope>
    <source>
        <strain evidence="2">ChiBcec18-1249</strain>
    </source>
</reference>
<dbReference type="Proteomes" id="UP000823824">
    <property type="component" value="Unassembled WGS sequence"/>
</dbReference>
<reference evidence="2" key="1">
    <citation type="journal article" date="2021" name="PeerJ">
        <title>Extensive microbial diversity within the chicken gut microbiome revealed by metagenomics and culture.</title>
        <authorList>
            <person name="Gilroy R."/>
            <person name="Ravi A."/>
            <person name="Getino M."/>
            <person name="Pursley I."/>
            <person name="Horton D.L."/>
            <person name="Alikhan N.F."/>
            <person name="Baker D."/>
            <person name="Gharbi K."/>
            <person name="Hall N."/>
            <person name="Watson M."/>
            <person name="Adriaenssens E.M."/>
            <person name="Foster-Nyarko E."/>
            <person name="Jarju S."/>
            <person name="Secka A."/>
            <person name="Antonio M."/>
            <person name="Oren A."/>
            <person name="Chaudhuri R.R."/>
            <person name="La Ragione R."/>
            <person name="Hildebrand F."/>
            <person name="Pallen M.J."/>
        </authorList>
    </citation>
    <scope>NUCLEOTIDE SEQUENCE</scope>
    <source>
        <strain evidence="2">ChiBcec18-1249</strain>
    </source>
</reference>
<feature type="signal peptide" evidence="1">
    <location>
        <begin position="1"/>
        <end position="21"/>
    </location>
</feature>
<keyword evidence="1" id="KW-0732">Signal</keyword>
<gene>
    <name evidence="2" type="ORF">H9787_03040</name>
</gene>
<name>A0A9D2LHJ9_9FIRM</name>
<organism evidence="2 3">
    <name type="scientific">Candidatus Oscillibacter excrementigallinarum</name>
    <dbReference type="NCBI Taxonomy" id="2838716"/>
    <lineage>
        <taxon>Bacteria</taxon>
        <taxon>Bacillati</taxon>
        <taxon>Bacillota</taxon>
        <taxon>Clostridia</taxon>
        <taxon>Eubacteriales</taxon>
        <taxon>Oscillospiraceae</taxon>
        <taxon>Oscillibacter</taxon>
    </lineage>
</organism>